<proteinExistence type="predicted"/>
<evidence type="ECO:0000256" key="1">
    <source>
        <dbReference type="SAM" id="MobiDB-lite"/>
    </source>
</evidence>
<evidence type="ECO:0000313" key="2">
    <source>
        <dbReference type="EMBL" id="CAB3232296.1"/>
    </source>
</evidence>
<organism evidence="2 3">
    <name type="scientific">Arctia plantaginis</name>
    <name type="common">Wood tiger moth</name>
    <name type="synonym">Phalaena plantaginis</name>
    <dbReference type="NCBI Taxonomy" id="874455"/>
    <lineage>
        <taxon>Eukaryota</taxon>
        <taxon>Metazoa</taxon>
        <taxon>Ecdysozoa</taxon>
        <taxon>Arthropoda</taxon>
        <taxon>Hexapoda</taxon>
        <taxon>Insecta</taxon>
        <taxon>Pterygota</taxon>
        <taxon>Neoptera</taxon>
        <taxon>Endopterygota</taxon>
        <taxon>Lepidoptera</taxon>
        <taxon>Glossata</taxon>
        <taxon>Ditrysia</taxon>
        <taxon>Noctuoidea</taxon>
        <taxon>Erebidae</taxon>
        <taxon>Arctiinae</taxon>
        <taxon>Arctia</taxon>
    </lineage>
</organism>
<comment type="caution">
    <text evidence="2">The sequence shown here is derived from an EMBL/GenBank/DDBJ whole genome shotgun (WGS) entry which is preliminary data.</text>
</comment>
<protein>
    <submittedName>
        <fullName evidence="2">Uncharacterized protein</fullName>
    </submittedName>
</protein>
<gene>
    <name evidence="2" type="ORF">APLA_LOCUS5626</name>
</gene>
<dbReference type="AlphaFoldDB" id="A0A8S0ZKR8"/>
<dbReference type="OrthoDB" id="9989112at2759"/>
<name>A0A8S0ZKR8_ARCPL</name>
<sequence length="236" mass="27558">MAHSSNKRESRALKKTSSGTLKSQEQIIEQWLENEIEHEFSDFDDEVRTQIFSAKPNVLMLTRSPTKKSSYRDQVLRSLRLLESVKKPRTSNQNIIRVKMDSLGVNKRAPGHRGLHPIIFIIRLPSRLNHFTFEGYFDLWSKVFDQSMLERLVTFTNQKLNSYRAQFKESTKVELMDTNVTETKAFIGLMYVLLVSTEVQRCGSPYNICNRWNWPRNISLCAVQMAFFLFDQLPSL</sequence>
<accession>A0A8S0ZKR8</accession>
<dbReference type="Proteomes" id="UP000494256">
    <property type="component" value="Unassembled WGS sequence"/>
</dbReference>
<dbReference type="EMBL" id="CADEBD010000289">
    <property type="protein sequence ID" value="CAB3232296.1"/>
    <property type="molecule type" value="Genomic_DNA"/>
</dbReference>
<evidence type="ECO:0000313" key="3">
    <source>
        <dbReference type="Proteomes" id="UP000494256"/>
    </source>
</evidence>
<feature type="region of interest" description="Disordered" evidence="1">
    <location>
        <begin position="1"/>
        <end position="21"/>
    </location>
</feature>
<feature type="compositionally biased region" description="Basic and acidic residues" evidence="1">
    <location>
        <begin position="1"/>
        <end position="12"/>
    </location>
</feature>
<reference evidence="2 3" key="1">
    <citation type="submission" date="2020-04" db="EMBL/GenBank/DDBJ databases">
        <authorList>
            <person name="Wallbank WR R."/>
            <person name="Pardo Diaz C."/>
            <person name="Kozak K."/>
            <person name="Martin S."/>
            <person name="Jiggins C."/>
            <person name="Moest M."/>
            <person name="Warren A I."/>
            <person name="Byers J.R.P. K."/>
            <person name="Montejo-Kovacevich G."/>
            <person name="Yen C E."/>
        </authorList>
    </citation>
    <scope>NUCLEOTIDE SEQUENCE [LARGE SCALE GENOMIC DNA]</scope>
</reference>